<dbReference type="SMART" id="SM00850">
    <property type="entry name" value="LytTR"/>
    <property type="match status" value="1"/>
</dbReference>
<dbReference type="RefSeq" id="WP_186901930.1">
    <property type="nucleotide sequence ID" value="NZ_JACOOT010000040.1"/>
</dbReference>
<dbReference type="Gene3D" id="2.40.50.1020">
    <property type="entry name" value="LytTr DNA-binding domain"/>
    <property type="match status" value="1"/>
</dbReference>
<dbReference type="PROSITE" id="PS50110">
    <property type="entry name" value="RESPONSE_REGULATORY"/>
    <property type="match status" value="1"/>
</dbReference>
<dbReference type="Gene3D" id="3.40.50.2300">
    <property type="match status" value="1"/>
</dbReference>
<dbReference type="Pfam" id="PF00072">
    <property type="entry name" value="Response_reg"/>
    <property type="match status" value="1"/>
</dbReference>
<reference evidence="5 6" key="1">
    <citation type="submission" date="2020-08" db="EMBL/GenBank/DDBJ databases">
        <title>Genome public.</title>
        <authorList>
            <person name="Liu C."/>
            <person name="Sun Q."/>
        </authorList>
    </citation>
    <scope>NUCLEOTIDE SEQUENCE [LARGE SCALE GENOMIC DNA]</scope>
    <source>
        <strain evidence="5 6">BX17</strain>
    </source>
</reference>
<dbReference type="SUPFAM" id="SSF52172">
    <property type="entry name" value="CheY-like"/>
    <property type="match status" value="1"/>
</dbReference>
<accession>A0A8I0DSS7</accession>
<keyword evidence="6" id="KW-1185">Reference proteome</keyword>
<gene>
    <name evidence="5" type="ORF">H8S54_17550</name>
</gene>
<protein>
    <recommendedName>
        <fullName evidence="1">Stage 0 sporulation protein A homolog</fullName>
    </recommendedName>
</protein>
<dbReference type="EMBL" id="JACOOT010000040">
    <property type="protein sequence ID" value="MBC5652851.1"/>
    <property type="molecule type" value="Genomic_DNA"/>
</dbReference>
<evidence type="ECO:0000313" key="5">
    <source>
        <dbReference type="EMBL" id="MBC5652851.1"/>
    </source>
</evidence>
<comment type="function">
    <text evidence="2">May play the central regulatory role in sporulation. It may be an element of the effector pathway responsible for the activation of sporulation genes in response to nutritional stress. Spo0A may act in concert with spo0H (a sigma factor) to control the expression of some genes that are critical to the sporulation process.</text>
</comment>
<evidence type="ECO:0000256" key="3">
    <source>
        <dbReference type="PROSITE-ProRule" id="PRU00169"/>
    </source>
</evidence>
<dbReference type="GO" id="GO:0003677">
    <property type="term" value="F:DNA binding"/>
    <property type="evidence" value="ECO:0007669"/>
    <property type="project" value="InterPro"/>
</dbReference>
<dbReference type="AlphaFoldDB" id="A0A8I0DSS7"/>
<feature type="modified residue" description="4-aspartylphosphate" evidence="3">
    <location>
        <position position="57"/>
    </location>
</feature>
<evidence type="ECO:0000256" key="1">
    <source>
        <dbReference type="ARBA" id="ARBA00018672"/>
    </source>
</evidence>
<keyword evidence="3" id="KW-0597">Phosphoprotein</keyword>
<dbReference type="GO" id="GO:0000160">
    <property type="term" value="P:phosphorelay signal transduction system"/>
    <property type="evidence" value="ECO:0007669"/>
    <property type="project" value="InterPro"/>
</dbReference>
<evidence type="ECO:0000259" key="4">
    <source>
        <dbReference type="PROSITE" id="PS50110"/>
    </source>
</evidence>
<organism evidence="5 6">
    <name type="scientific">Blautia segnis</name>
    <dbReference type="NCBI Taxonomy" id="2763030"/>
    <lineage>
        <taxon>Bacteria</taxon>
        <taxon>Bacillati</taxon>
        <taxon>Bacillota</taxon>
        <taxon>Clostridia</taxon>
        <taxon>Lachnospirales</taxon>
        <taxon>Lachnospiraceae</taxon>
        <taxon>Blautia</taxon>
    </lineage>
</organism>
<dbReference type="InterPro" id="IPR007492">
    <property type="entry name" value="LytTR_DNA-bd_dom"/>
</dbReference>
<dbReference type="InterPro" id="IPR001789">
    <property type="entry name" value="Sig_transdc_resp-reg_receiver"/>
</dbReference>
<comment type="caution">
    <text evidence="5">The sequence shown here is derived from an EMBL/GenBank/DDBJ whole genome shotgun (WGS) entry which is preliminary data.</text>
</comment>
<dbReference type="SMART" id="SM00448">
    <property type="entry name" value="REC"/>
    <property type="match status" value="1"/>
</dbReference>
<dbReference type="InterPro" id="IPR011006">
    <property type="entry name" value="CheY-like_superfamily"/>
</dbReference>
<sequence length="248" mass="28784">MKIALVDDERIYLDEMQKLCLEFAAQHTIQPEIFRFSSSEDFLKSWQPGFYSIIFLDIFMKNGNGIETAQKLREGNDNSLLVFLTSSSDFMPDAFSCHAFDYILKPITRSRVFQVLLDAQKLLPGNSRYIEVNSNRQNIPVFLSDIQSAATDAHYLDIHLKDGNLVRTRMTASEFLKLTGEDCRFLVINKGLILNMDYIFNMENNSCIMTDGSRFPLRIRKAKELALTFRQYQFSQLRQEQKNKGWNT</sequence>
<proteinExistence type="predicted"/>
<name>A0A8I0DSS7_9FIRM</name>
<feature type="domain" description="Response regulatory" evidence="4">
    <location>
        <begin position="2"/>
        <end position="120"/>
    </location>
</feature>
<evidence type="ECO:0000313" key="6">
    <source>
        <dbReference type="Proteomes" id="UP000652847"/>
    </source>
</evidence>
<dbReference type="Proteomes" id="UP000652847">
    <property type="component" value="Unassembled WGS sequence"/>
</dbReference>
<evidence type="ECO:0000256" key="2">
    <source>
        <dbReference type="ARBA" id="ARBA00024867"/>
    </source>
</evidence>